<dbReference type="EMBL" id="CAKOGL010000004">
    <property type="protein sequence ID" value="CAH2085217.1"/>
    <property type="molecule type" value="Genomic_DNA"/>
</dbReference>
<dbReference type="AlphaFoldDB" id="A0AAU9TH48"/>
<keyword evidence="2" id="KW-1185">Reference proteome</keyword>
<dbReference type="Proteomes" id="UP001153954">
    <property type="component" value="Unassembled WGS sequence"/>
</dbReference>
<reference evidence="1" key="1">
    <citation type="submission" date="2022-03" db="EMBL/GenBank/DDBJ databases">
        <authorList>
            <person name="Tunstrom K."/>
        </authorList>
    </citation>
    <scope>NUCLEOTIDE SEQUENCE</scope>
</reference>
<evidence type="ECO:0000313" key="1">
    <source>
        <dbReference type="EMBL" id="CAH2085217.1"/>
    </source>
</evidence>
<comment type="caution">
    <text evidence="1">The sequence shown here is derived from an EMBL/GenBank/DDBJ whole genome shotgun (WGS) entry which is preliminary data.</text>
</comment>
<evidence type="ECO:0000313" key="2">
    <source>
        <dbReference type="Proteomes" id="UP001153954"/>
    </source>
</evidence>
<organism evidence="1 2">
    <name type="scientific">Euphydryas editha</name>
    <name type="common">Edith's checkerspot</name>
    <dbReference type="NCBI Taxonomy" id="104508"/>
    <lineage>
        <taxon>Eukaryota</taxon>
        <taxon>Metazoa</taxon>
        <taxon>Ecdysozoa</taxon>
        <taxon>Arthropoda</taxon>
        <taxon>Hexapoda</taxon>
        <taxon>Insecta</taxon>
        <taxon>Pterygota</taxon>
        <taxon>Neoptera</taxon>
        <taxon>Endopterygota</taxon>
        <taxon>Lepidoptera</taxon>
        <taxon>Glossata</taxon>
        <taxon>Ditrysia</taxon>
        <taxon>Papilionoidea</taxon>
        <taxon>Nymphalidae</taxon>
        <taxon>Nymphalinae</taxon>
        <taxon>Euphydryas</taxon>
    </lineage>
</organism>
<sequence length="114" mass="13369">MVKGVSFQNKRTANNARKRMFAIVVLTALAISFAVSQYEYSITRDLPNYIKSALRQKNRFKPMLREKKRTITNLTLQEVFDKIKDITRALNQDAKKNGYFVDYKFRILEDNGNK</sequence>
<name>A0AAU9TH48_EUPED</name>
<protein>
    <submittedName>
        <fullName evidence="1">Uncharacterized protein</fullName>
    </submittedName>
</protein>
<proteinExistence type="predicted"/>
<gene>
    <name evidence="1" type="ORF">EEDITHA_LOCUS1718</name>
</gene>
<accession>A0AAU9TH48</accession>